<organism evidence="7 8">
    <name type="scientific">Candidatus Fimiplasma intestinipullorum</name>
    <dbReference type="NCBI Taxonomy" id="2840825"/>
    <lineage>
        <taxon>Bacteria</taxon>
        <taxon>Bacillati</taxon>
        <taxon>Bacillota</taxon>
        <taxon>Clostridia</taxon>
        <taxon>Eubacteriales</taxon>
        <taxon>Candidatus Fimiplasma</taxon>
    </lineage>
</organism>
<evidence type="ECO:0000256" key="4">
    <source>
        <dbReference type="ARBA" id="ARBA00022989"/>
    </source>
</evidence>
<feature type="transmembrane region" description="Helical" evidence="6">
    <location>
        <begin position="317"/>
        <end position="336"/>
    </location>
</feature>
<keyword evidence="5 6" id="KW-0472">Membrane</keyword>
<dbReference type="EMBL" id="DVMJ01000022">
    <property type="protein sequence ID" value="HIU13072.1"/>
    <property type="molecule type" value="Genomic_DNA"/>
</dbReference>
<dbReference type="InterPro" id="IPR002797">
    <property type="entry name" value="Polysacc_synth"/>
</dbReference>
<accession>A0A9D1HNP1</accession>
<feature type="transmembrane region" description="Helical" evidence="6">
    <location>
        <begin position="7"/>
        <end position="30"/>
    </location>
</feature>
<feature type="transmembrane region" description="Helical" evidence="6">
    <location>
        <begin position="383"/>
        <end position="403"/>
    </location>
</feature>
<sequence length="511" mass="58153">MAKSQRGIGIAMSYISVAIGLISTLLYTPVMTSIVGEVDYGIYSWALGIIQNLSLFQMGLYATFTRFYSRLQAKRDREGLARLNGLFLCMYLVIAVIAFICGLLLMQISGTLIAWPSEIASHPELINQTRVLMLVMIINICITFPTYIFESNIMVREQFILLRAITILRQICNPLLSLPLLFLGFGNMSLSLATMAVTMTTSVIYIVYCFKVLKIRFKFYIPRLADLREIFGFSFFVMINLIVDQINWSLDRILLGSLVSASAVTIYSLADQLSRYFFNFSSTISDVFTPKIHRIVASGSDDWELTRLFTQVARIQFMVLSLIIFGFFGVGEYFSSLYGAASENYHEVYRVTMILFFAVLIPAIQYMAIPILQAKNMHRFKAFANLAIVLSNAICSIPLSLMWGPTGAALGTLIMNVLGNMVLNWYYHTRVGLDMRYFWRNMLRIMRGFVLPLCCTLIVHYVIVPDSFVSMSLCGLLIVVTYCVSILKWSMNRREQHTVFGFLERIFPSMR</sequence>
<dbReference type="GO" id="GO:0005886">
    <property type="term" value="C:plasma membrane"/>
    <property type="evidence" value="ECO:0007669"/>
    <property type="project" value="UniProtKB-SubCell"/>
</dbReference>
<keyword evidence="2" id="KW-1003">Cell membrane</keyword>
<feature type="transmembrane region" description="Helical" evidence="6">
    <location>
        <begin position="470"/>
        <end position="487"/>
    </location>
</feature>
<evidence type="ECO:0000256" key="5">
    <source>
        <dbReference type="ARBA" id="ARBA00023136"/>
    </source>
</evidence>
<name>A0A9D1HNP1_9FIRM</name>
<evidence type="ECO:0000313" key="8">
    <source>
        <dbReference type="Proteomes" id="UP000824175"/>
    </source>
</evidence>
<feature type="transmembrane region" description="Helical" evidence="6">
    <location>
        <begin position="160"/>
        <end position="182"/>
    </location>
</feature>
<comment type="subcellular location">
    <subcellularLocation>
        <location evidence="1">Cell membrane</location>
        <topology evidence="1">Multi-pass membrane protein</topology>
    </subcellularLocation>
</comment>
<feature type="transmembrane region" description="Helical" evidence="6">
    <location>
        <begin position="85"/>
        <end position="109"/>
    </location>
</feature>
<feature type="transmembrane region" description="Helical" evidence="6">
    <location>
        <begin position="230"/>
        <end position="247"/>
    </location>
</feature>
<feature type="transmembrane region" description="Helical" evidence="6">
    <location>
        <begin position="129"/>
        <end position="148"/>
    </location>
</feature>
<gene>
    <name evidence="7" type="ORF">IAD15_03275</name>
</gene>
<dbReference type="Pfam" id="PF01943">
    <property type="entry name" value="Polysacc_synt"/>
    <property type="match status" value="1"/>
</dbReference>
<dbReference type="InterPro" id="IPR050833">
    <property type="entry name" value="Poly_Biosynth_Transport"/>
</dbReference>
<keyword evidence="4 6" id="KW-1133">Transmembrane helix</keyword>
<feature type="transmembrane region" description="Helical" evidence="6">
    <location>
        <begin position="409"/>
        <end position="427"/>
    </location>
</feature>
<dbReference type="AlphaFoldDB" id="A0A9D1HNP1"/>
<comment type="caution">
    <text evidence="7">The sequence shown here is derived from an EMBL/GenBank/DDBJ whole genome shotgun (WGS) entry which is preliminary data.</text>
</comment>
<feature type="transmembrane region" description="Helical" evidence="6">
    <location>
        <begin position="188"/>
        <end position="210"/>
    </location>
</feature>
<reference evidence="7" key="1">
    <citation type="submission" date="2020-10" db="EMBL/GenBank/DDBJ databases">
        <authorList>
            <person name="Gilroy R."/>
        </authorList>
    </citation>
    <scope>NUCLEOTIDE SEQUENCE</scope>
    <source>
        <strain evidence="7">CHK195-11698</strain>
    </source>
</reference>
<keyword evidence="3 6" id="KW-0812">Transmembrane</keyword>
<dbReference type="PANTHER" id="PTHR30250:SF11">
    <property type="entry name" value="O-ANTIGEN TRANSPORTER-RELATED"/>
    <property type="match status" value="1"/>
</dbReference>
<protein>
    <submittedName>
        <fullName evidence="7">Oligosaccharide flippase family protein</fullName>
    </submittedName>
</protein>
<proteinExistence type="predicted"/>
<reference evidence="7" key="2">
    <citation type="journal article" date="2021" name="PeerJ">
        <title>Extensive microbial diversity within the chicken gut microbiome revealed by metagenomics and culture.</title>
        <authorList>
            <person name="Gilroy R."/>
            <person name="Ravi A."/>
            <person name="Getino M."/>
            <person name="Pursley I."/>
            <person name="Horton D.L."/>
            <person name="Alikhan N.F."/>
            <person name="Baker D."/>
            <person name="Gharbi K."/>
            <person name="Hall N."/>
            <person name="Watson M."/>
            <person name="Adriaenssens E.M."/>
            <person name="Foster-Nyarko E."/>
            <person name="Jarju S."/>
            <person name="Secka A."/>
            <person name="Antonio M."/>
            <person name="Oren A."/>
            <person name="Chaudhuri R.R."/>
            <person name="La Ragione R."/>
            <person name="Hildebrand F."/>
            <person name="Pallen M.J."/>
        </authorList>
    </citation>
    <scope>NUCLEOTIDE SEQUENCE</scope>
    <source>
        <strain evidence="7">CHK195-11698</strain>
    </source>
</reference>
<evidence type="ECO:0000256" key="3">
    <source>
        <dbReference type="ARBA" id="ARBA00022692"/>
    </source>
</evidence>
<feature type="transmembrane region" description="Helical" evidence="6">
    <location>
        <begin position="448"/>
        <end position="464"/>
    </location>
</feature>
<feature type="transmembrane region" description="Helical" evidence="6">
    <location>
        <begin position="348"/>
        <end position="371"/>
    </location>
</feature>
<dbReference type="Proteomes" id="UP000824175">
    <property type="component" value="Unassembled WGS sequence"/>
</dbReference>
<evidence type="ECO:0000256" key="6">
    <source>
        <dbReference type="SAM" id="Phobius"/>
    </source>
</evidence>
<dbReference type="PANTHER" id="PTHR30250">
    <property type="entry name" value="PST FAMILY PREDICTED COLANIC ACID TRANSPORTER"/>
    <property type="match status" value="1"/>
</dbReference>
<feature type="transmembrane region" description="Helical" evidence="6">
    <location>
        <begin position="42"/>
        <end position="64"/>
    </location>
</feature>
<evidence type="ECO:0000256" key="2">
    <source>
        <dbReference type="ARBA" id="ARBA00022475"/>
    </source>
</evidence>
<evidence type="ECO:0000256" key="1">
    <source>
        <dbReference type="ARBA" id="ARBA00004651"/>
    </source>
</evidence>
<feature type="transmembrane region" description="Helical" evidence="6">
    <location>
        <begin position="253"/>
        <end position="270"/>
    </location>
</feature>
<evidence type="ECO:0000313" key="7">
    <source>
        <dbReference type="EMBL" id="HIU13072.1"/>
    </source>
</evidence>